<evidence type="ECO:0000256" key="1">
    <source>
        <dbReference type="SAM" id="MobiDB-lite"/>
    </source>
</evidence>
<accession>A0AAD9I2H4</accession>
<proteinExistence type="predicted"/>
<keyword evidence="3" id="KW-1185">Reference proteome</keyword>
<dbReference type="InterPro" id="IPR022085">
    <property type="entry name" value="OpdG"/>
</dbReference>
<evidence type="ECO:0000313" key="3">
    <source>
        <dbReference type="Proteomes" id="UP001217918"/>
    </source>
</evidence>
<gene>
    <name evidence="2" type="ORF">P8C59_004490</name>
</gene>
<dbReference type="AlphaFoldDB" id="A0AAD9I2H4"/>
<evidence type="ECO:0000313" key="2">
    <source>
        <dbReference type="EMBL" id="KAK2069951.1"/>
    </source>
</evidence>
<protein>
    <submittedName>
        <fullName evidence="2">Uncharacterized protein</fullName>
    </submittedName>
</protein>
<organism evidence="2 3">
    <name type="scientific">Phyllachora maydis</name>
    <dbReference type="NCBI Taxonomy" id="1825666"/>
    <lineage>
        <taxon>Eukaryota</taxon>
        <taxon>Fungi</taxon>
        <taxon>Dikarya</taxon>
        <taxon>Ascomycota</taxon>
        <taxon>Pezizomycotina</taxon>
        <taxon>Sordariomycetes</taxon>
        <taxon>Sordariomycetidae</taxon>
        <taxon>Phyllachorales</taxon>
        <taxon>Phyllachoraceae</taxon>
        <taxon>Phyllachora</taxon>
    </lineage>
</organism>
<dbReference type="EMBL" id="JAQQPM010000003">
    <property type="protein sequence ID" value="KAK2069951.1"/>
    <property type="molecule type" value="Genomic_DNA"/>
</dbReference>
<feature type="compositionally biased region" description="Low complexity" evidence="1">
    <location>
        <begin position="170"/>
        <end position="190"/>
    </location>
</feature>
<sequence>MYVVTLPVPPAAEVNGRKYKKSTAPSMAIDTSVRPTVREPVLSTGHVTMSKLHSHNRRKSNKLSVVEAIQPVPVSPLKMQQLGLGQGQGKGALLPTVAVADDAEPMTASQLLGLDGDVDLLLSPELDLLADLDELAYEYVMDPEPWEMFVDAELNRLTYYAPMPLSPASPALSRSSGRSSSAGCSLAGADSDLDSDSDDPSSPTDEQPGALAAYWESVASTAAFTAPRIHICHVLQHYLASCASDPVLAAATAAAALDQGYADLLLPGPRNGRARTAELKTGRRMAGYLWALWTMVVELARKGADQDVLALLLHKLRRLPGRSFAQWKDPAEGGKCPEAAATTSDAKGVQMPAFRSVRAWRELARLEEVVHRAWQCSAHTGFFDTPSTVATTEWVNFTTFVGRLFADGFLGDWALAASALDNALDAGPSGPRPRRALHVVACNTLVAAAFVEAAGPALLAACVRGAGGLALGSWTRWVGAFDELAALEHEGTLPALCAREKMLELLEEAVETLPRPSALALRTR</sequence>
<reference evidence="2" key="1">
    <citation type="journal article" date="2023" name="Mol. Plant Microbe Interact.">
        <title>Elucidating the Obligate Nature and Biological Capacity of an Invasive Fungal Corn Pathogen.</title>
        <authorList>
            <person name="MacCready J.S."/>
            <person name="Roggenkamp E.M."/>
            <person name="Gdanetz K."/>
            <person name="Chilvers M.I."/>
        </authorList>
    </citation>
    <scope>NUCLEOTIDE SEQUENCE</scope>
    <source>
        <strain evidence="2">PM02</strain>
    </source>
</reference>
<feature type="region of interest" description="Disordered" evidence="1">
    <location>
        <begin position="170"/>
        <end position="208"/>
    </location>
</feature>
<name>A0AAD9I2H4_9PEZI</name>
<dbReference type="Pfam" id="PF12311">
    <property type="entry name" value="DUF3632"/>
    <property type="match status" value="1"/>
</dbReference>
<dbReference type="Proteomes" id="UP001217918">
    <property type="component" value="Unassembled WGS sequence"/>
</dbReference>
<comment type="caution">
    <text evidence="2">The sequence shown here is derived from an EMBL/GenBank/DDBJ whole genome shotgun (WGS) entry which is preliminary data.</text>
</comment>